<dbReference type="Pfam" id="PF00005">
    <property type="entry name" value="ABC_tran"/>
    <property type="match status" value="1"/>
</dbReference>
<evidence type="ECO:0000256" key="1">
    <source>
        <dbReference type="ARBA" id="ARBA00005417"/>
    </source>
</evidence>
<comment type="similarity">
    <text evidence="1">Belongs to the ABC transporter superfamily.</text>
</comment>
<dbReference type="Proteomes" id="UP000051936">
    <property type="component" value="Unassembled WGS sequence"/>
</dbReference>
<evidence type="ECO:0000256" key="4">
    <source>
        <dbReference type="ARBA" id="ARBA00022737"/>
    </source>
</evidence>
<dbReference type="GO" id="GO:0005524">
    <property type="term" value="F:ATP binding"/>
    <property type="evidence" value="ECO:0007669"/>
    <property type="project" value="UniProtKB-KW"/>
</dbReference>
<keyword evidence="5" id="KW-0547">Nucleotide-binding</keyword>
<dbReference type="CDD" id="cd03215">
    <property type="entry name" value="ABC_Carb_Monos_II"/>
    <property type="match status" value="1"/>
</dbReference>
<evidence type="ECO:0000313" key="10">
    <source>
        <dbReference type="EMBL" id="KRQ10334.1"/>
    </source>
</evidence>
<dbReference type="PANTHER" id="PTHR43790">
    <property type="entry name" value="CARBOHYDRATE TRANSPORT ATP-BINDING PROTEIN MG119-RELATED"/>
    <property type="match status" value="1"/>
</dbReference>
<evidence type="ECO:0000256" key="8">
    <source>
        <dbReference type="ARBA" id="ARBA00023136"/>
    </source>
</evidence>
<evidence type="ECO:0000256" key="2">
    <source>
        <dbReference type="ARBA" id="ARBA00022448"/>
    </source>
</evidence>
<reference evidence="11 12" key="1">
    <citation type="submission" date="2015-09" db="EMBL/GenBank/DDBJ databases">
        <title>Draft Genome Sequence of Bradyrhizobium manausense Strain BR 3351T, a Novel Symbiotic Nitrogen-Fixing Alphaproteobacterium Isolated from Brazilian Amazon Rain Forest.</title>
        <authorList>
            <person name="De Araujo J.L."/>
            <person name="Zilli J.E."/>
        </authorList>
    </citation>
    <scope>NUCLEOTIDE SEQUENCE [LARGE SCALE GENOMIC DNA]</scope>
    <source>
        <strain evidence="11 12">BR3351</strain>
    </source>
</reference>
<gene>
    <name evidence="11" type="ORF">AOQ71_08845</name>
    <name evidence="10" type="ORF">AOQ71_19035</name>
</gene>
<accession>A0A0R3E0A1</accession>
<evidence type="ECO:0000313" key="12">
    <source>
        <dbReference type="Proteomes" id="UP000051936"/>
    </source>
</evidence>
<dbReference type="InterPro" id="IPR017871">
    <property type="entry name" value="ABC_transporter-like_CS"/>
</dbReference>
<dbReference type="InterPro" id="IPR027417">
    <property type="entry name" value="P-loop_NTPase"/>
</dbReference>
<dbReference type="AlphaFoldDB" id="A0A0R3E0A1"/>
<keyword evidence="8" id="KW-0472">Membrane</keyword>
<dbReference type="GO" id="GO:0016887">
    <property type="term" value="F:ATP hydrolysis activity"/>
    <property type="evidence" value="ECO:0007669"/>
    <property type="project" value="InterPro"/>
</dbReference>
<dbReference type="InterPro" id="IPR050107">
    <property type="entry name" value="ABC_carbohydrate_import_ATPase"/>
</dbReference>
<dbReference type="PROSITE" id="PS50893">
    <property type="entry name" value="ABC_TRANSPORTER_2"/>
    <property type="match status" value="1"/>
</dbReference>
<protein>
    <recommendedName>
        <fullName evidence="9">ABC transporter domain-containing protein</fullName>
    </recommendedName>
</protein>
<comment type="caution">
    <text evidence="11">The sequence shown here is derived from an EMBL/GenBank/DDBJ whole genome shotgun (WGS) entry which is preliminary data.</text>
</comment>
<keyword evidence="4" id="KW-0677">Repeat</keyword>
<evidence type="ECO:0000256" key="6">
    <source>
        <dbReference type="ARBA" id="ARBA00022840"/>
    </source>
</evidence>
<keyword evidence="2" id="KW-0813">Transport</keyword>
<feature type="domain" description="ABC transporter" evidence="9">
    <location>
        <begin position="4"/>
        <end position="241"/>
    </location>
</feature>
<dbReference type="PANTHER" id="PTHR43790:SF3">
    <property type="entry name" value="D-ALLOSE IMPORT ATP-BINDING PROTEIN ALSA-RELATED"/>
    <property type="match status" value="1"/>
</dbReference>
<evidence type="ECO:0000256" key="5">
    <source>
        <dbReference type="ARBA" id="ARBA00022741"/>
    </source>
</evidence>
<sequence>MARLAFDQASIGAIGPIDCSVHAGEIVGLVGLRGGGQETLGRALFGVERLTGGGIQVDGMPVDIDSPRRAMNLGIGLVCADRVGESIIPGLSVRENVFLNSPAAGGKLSTWLSPRNERFAAMQLGETVDLRPNDPNLAIELLSGGNQQKVVVGRWLNLKSKIYVFEDPTAGVDVGSKAEIYRLFDVALNEGAGILIVSTDFEEIAKVCHRALVFSRGQVVREVHSEDLSISNLLAAASAGVERNSAAAVDAVH</sequence>
<evidence type="ECO:0000259" key="9">
    <source>
        <dbReference type="PROSITE" id="PS50893"/>
    </source>
</evidence>
<organism evidence="11 12">
    <name type="scientific">Bradyrhizobium manausense</name>
    <dbReference type="NCBI Taxonomy" id="989370"/>
    <lineage>
        <taxon>Bacteria</taxon>
        <taxon>Pseudomonadati</taxon>
        <taxon>Pseudomonadota</taxon>
        <taxon>Alphaproteobacteria</taxon>
        <taxon>Hyphomicrobiales</taxon>
        <taxon>Nitrobacteraceae</taxon>
        <taxon>Bradyrhizobium</taxon>
    </lineage>
</organism>
<keyword evidence="7" id="KW-1278">Translocase</keyword>
<evidence type="ECO:0000313" key="11">
    <source>
        <dbReference type="EMBL" id="KRQ15638.1"/>
    </source>
</evidence>
<dbReference type="PROSITE" id="PS00211">
    <property type="entry name" value="ABC_TRANSPORTER_1"/>
    <property type="match status" value="1"/>
</dbReference>
<evidence type="ECO:0000256" key="3">
    <source>
        <dbReference type="ARBA" id="ARBA00022475"/>
    </source>
</evidence>
<dbReference type="EMBL" id="LJYG01000041">
    <property type="protein sequence ID" value="KRQ15638.1"/>
    <property type="molecule type" value="Genomic_DNA"/>
</dbReference>
<dbReference type="Gene3D" id="3.40.50.300">
    <property type="entry name" value="P-loop containing nucleotide triphosphate hydrolases"/>
    <property type="match status" value="1"/>
</dbReference>
<dbReference type="STRING" id="989370.AOQ71_08845"/>
<dbReference type="InterPro" id="IPR003439">
    <property type="entry name" value="ABC_transporter-like_ATP-bd"/>
</dbReference>
<name>A0A0R3E0A1_9BRAD</name>
<dbReference type="SUPFAM" id="SSF52540">
    <property type="entry name" value="P-loop containing nucleoside triphosphate hydrolases"/>
    <property type="match status" value="1"/>
</dbReference>
<keyword evidence="6" id="KW-0067">ATP-binding</keyword>
<keyword evidence="3" id="KW-1003">Cell membrane</keyword>
<proteinExistence type="inferred from homology"/>
<evidence type="ECO:0000256" key="7">
    <source>
        <dbReference type="ARBA" id="ARBA00022967"/>
    </source>
</evidence>
<keyword evidence="12" id="KW-1185">Reference proteome</keyword>
<dbReference type="EMBL" id="LJYG01000084">
    <property type="protein sequence ID" value="KRQ10334.1"/>
    <property type="molecule type" value="Genomic_DNA"/>
</dbReference>